<feature type="transmembrane region" description="Helical" evidence="6">
    <location>
        <begin position="214"/>
        <end position="234"/>
    </location>
</feature>
<comment type="caution">
    <text evidence="8">The sequence shown here is derived from an EMBL/GenBank/DDBJ whole genome shotgun (WGS) entry which is preliminary data.</text>
</comment>
<reference evidence="8 9" key="1">
    <citation type="submission" date="2020-10" db="EMBL/GenBank/DDBJ databases">
        <title>The Coptis chinensis genome and diversification of protoberbering-type alkaloids.</title>
        <authorList>
            <person name="Wang B."/>
            <person name="Shu S."/>
            <person name="Song C."/>
            <person name="Liu Y."/>
        </authorList>
    </citation>
    <scope>NUCLEOTIDE SEQUENCE [LARGE SCALE GENOMIC DNA]</scope>
    <source>
        <strain evidence="8">HL-2020</strain>
        <tissue evidence="8">Leaf</tissue>
    </source>
</reference>
<dbReference type="GO" id="GO:0016020">
    <property type="term" value="C:membrane"/>
    <property type="evidence" value="ECO:0007669"/>
    <property type="project" value="UniProtKB-SubCell"/>
</dbReference>
<evidence type="ECO:0000256" key="1">
    <source>
        <dbReference type="ARBA" id="ARBA00004141"/>
    </source>
</evidence>
<dbReference type="EC" id="3.4.21.105" evidence="6"/>
<feature type="transmembrane region" description="Helical" evidence="6">
    <location>
        <begin position="291"/>
        <end position="312"/>
    </location>
</feature>
<dbReference type="Gene3D" id="1.20.1540.10">
    <property type="entry name" value="Rhomboid-like"/>
    <property type="match status" value="1"/>
</dbReference>
<comment type="caution">
    <text evidence="6">Lacks conserved residue(s) required for the propagation of feature annotation.</text>
</comment>
<dbReference type="SUPFAM" id="SSF144091">
    <property type="entry name" value="Rhomboid-like"/>
    <property type="match status" value="1"/>
</dbReference>
<keyword evidence="4 6" id="KW-1133">Transmembrane helix</keyword>
<protein>
    <recommendedName>
        <fullName evidence="6">RHOMBOID-like protein</fullName>
        <ecNumber evidence="6">3.4.21.105</ecNumber>
    </recommendedName>
</protein>
<keyword evidence="6" id="KW-0378">Hydrolase</keyword>
<keyword evidence="6" id="KW-0645">Protease</keyword>
<evidence type="ECO:0000313" key="9">
    <source>
        <dbReference type="Proteomes" id="UP000631114"/>
    </source>
</evidence>
<dbReference type="EMBL" id="JADFTS010000006">
    <property type="protein sequence ID" value="KAF9603584.1"/>
    <property type="molecule type" value="Genomic_DNA"/>
</dbReference>
<feature type="transmembrane region" description="Helical" evidence="6">
    <location>
        <begin position="128"/>
        <end position="148"/>
    </location>
</feature>
<evidence type="ECO:0000256" key="2">
    <source>
        <dbReference type="ARBA" id="ARBA00009045"/>
    </source>
</evidence>
<evidence type="ECO:0000256" key="4">
    <source>
        <dbReference type="ARBA" id="ARBA00022989"/>
    </source>
</evidence>
<evidence type="ECO:0000256" key="5">
    <source>
        <dbReference type="ARBA" id="ARBA00023136"/>
    </source>
</evidence>
<dbReference type="InterPro" id="IPR022764">
    <property type="entry name" value="Peptidase_S54_rhomboid_dom"/>
</dbReference>
<dbReference type="PANTHER" id="PTHR22936">
    <property type="entry name" value="RHOMBOID-RELATED"/>
    <property type="match status" value="1"/>
</dbReference>
<evidence type="ECO:0000313" key="8">
    <source>
        <dbReference type="EMBL" id="KAF9603584.1"/>
    </source>
</evidence>
<gene>
    <name evidence="8" type="ORF">IFM89_037083</name>
</gene>
<keyword evidence="6" id="KW-0720">Serine protease</keyword>
<feature type="domain" description="Peptidase S54 rhomboid" evidence="7">
    <location>
        <begin position="118"/>
        <end position="254"/>
    </location>
</feature>
<dbReference type="InterPro" id="IPR035952">
    <property type="entry name" value="Rhomboid-like_sf"/>
</dbReference>
<evidence type="ECO:0000256" key="6">
    <source>
        <dbReference type="RuleBase" id="RU362115"/>
    </source>
</evidence>
<dbReference type="Proteomes" id="UP000631114">
    <property type="component" value="Unassembled WGS sequence"/>
</dbReference>
<accession>A0A835HQE9</accession>
<dbReference type="OrthoDB" id="418595at2759"/>
<comment type="function">
    <text evidence="6">Serine protease involved in intramembrane proteolysis.</text>
</comment>
<dbReference type="PANTHER" id="PTHR22936:SF75">
    <property type="entry name" value="RHOMBOID-LIKE PROTEIN 8"/>
    <property type="match status" value="1"/>
</dbReference>
<name>A0A835HQE9_9MAGN</name>
<dbReference type="AlphaFoldDB" id="A0A835HQE9"/>
<dbReference type="Pfam" id="PF01694">
    <property type="entry name" value="Rhomboid"/>
    <property type="match status" value="1"/>
</dbReference>
<comment type="subcellular location">
    <subcellularLocation>
        <location evidence="1 6">Membrane</location>
        <topology evidence="1 6">Multi-pass membrane protein</topology>
    </subcellularLocation>
</comment>
<feature type="transmembrane region" description="Helical" evidence="6">
    <location>
        <begin position="160"/>
        <end position="178"/>
    </location>
</feature>
<comment type="similarity">
    <text evidence="2 6">Belongs to the peptidase S54 family.</text>
</comment>
<feature type="transmembrane region" description="Helical" evidence="6">
    <location>
        <begin position="47"/>
        <end position="66"/>
    </location>
</feature>
<evidence type="ECO:0000256" key="3">
    <source>
        <dbReference type="ARBA" id="ARBA00022692"/>
    </source>
</evidence>
<keyword evidence="3 6" id="KW-0812">Transmembrane</keyword>
<evidence type="ECO:0000259" key="7">
    <source>
        <dbReference type="Pfam" id="PF01694"/>
    </source>
</evidence>
<dbReference type="InterPro" id="IPR002610">
    <property type="entry name" value="Peptidase_S54_rhomboid-like"/>
</dbReference>
<dbReference type="GO" id="GO:0006508">
    <property type="term" value="P:proteolysis"/>
    <property type="evidence" value="ECO:0007669"/>
    <property type="project" value="UniProtKB-KW"/>
</dbReference>
<sequence length="382" mass="42699">MAETIRDHVELEIHSPKRFSIDQIDESLPKCTTRFFGSRLKRKENTWVISLFVMINLVVFVSTMIVNDCPRNSKGDCVLAAIGRVSFQPLSENPFLGPSSSTLDKLGALQRKLLIQQHQMWRLFTSPWLHAGIINLVINLSSVIFVGVHLEQEFGSWRIGLVYILSAFVGSLTAALFIKNNPAVTSSGALFGLLGAMLSALIRNWKVYSDKPSALVTLFFLVMVNFSVGFLPHVDNFSNMGGFVSGILLGLVLFFTPQLGEVPEHKRGLFEYNRKSSIEFKLKLDKPVTRSISLVLFFFVLAGGLTAVLHGVNANNYCSWCHHIDCVTSKRWTCNDKEISCQVTVSAGRLTVTCKRNDKYRMYPYADISKARIGDLCSQICS</sequence>
<dbReference type="GO" id="GO:0004252">
    <property type="term" value="F:serine-type endopeptidase activity"/>
    <property type="evidence" value="ECO:0007669"/>
    <property type="project" value="InterPro"/>
</dbReference>
<keyword evidence="5 6" id="KW-0472">Membrane</keyword>
<keyword evidence="9" id="KW-1185">Reference proteome</keyword>
<comment type="catalytic activity">
    <reaction evidence="6">
        <text>Cleaves type-1 transmembrane domains using a catalytic dyad composed of serine and histidine that are contributed by different transmembrane domains.</text>
        <dbReference type="EC" id="3.4.21.105"/>
    </reaction>
</comment>
<organism evidence="8 9">
    <name type="scientific">Coptis chinensis</name>
    <dbReference type="NCBI Taxonomy" id="261450"/>
    <lineage>
        <taxon>Eukaryota</taxon>
        <taxon>Viridiplantae</taxon>
        <taxon>Streptophyta</taxon>
        <taxon>Embryophyta</taxon>
        <taxon>Tracheophyta</taxon>
        <taxon>Spermatophyta</taxon>
        <taxon>Magnoliopsida</taxon>
        <taxon>Ranunculales</taxon>
        <taxon>Ranunculaceae</taxon>
        <taxon>Coptidoideae</taxon>
        <taxon>Coptis</taxon>
    </lineage>
</organism>
<feature type="transmembrane region" description="Helical" evidence="6">
    <location>
        <begin position="184"/>
        <end position="202"/>
    </location>
</feature>
<proteinExistence type="inferred from homology"/>